<keyword evidence="2" id="KW-0808">Transferase</keyword>
<dbReference type="AlphaFoldDB" id="A0A4P9XY19"/>
<name>A0A4P9XY19_9FUNG</name>
<dbReference type="GO" id="GO:0005634">
    <property type="term" value="C:nucleus"/>
    <property type="evidence" value="ECO:0007669"/>
    <property type="project" value="TreeGrafter"/>
</dbReference>
<protein>
    <submittedName>
        <fullName evidence="2">Kinase-like domain-containing protein</fullName>
    </submittedName>
</protein>
<dbReference type="GO" id="GO:0044773">
    <property type="term" value="P:mitotic DNA damage checkpoint signaling"/>
    <property type="evidence" value="ECO:0007669"/>
    <property type="project" value="TreeGrafter"/>
</dbReference>
<dbReference type="InterPro" id="IPR011009">
    <property type="entry name" value="Kinase-like_dom_sf"/>
</dbReference>
<organism evidence="2 3">
    <name type="scientific">Piptocephalis cylindrospora</name>
    <dbReference type="NCBI Taxonomy" id="1907219"/>
    <lineage>
        <taxon>Eukaryota</taxon>
        <taxon>Fungi</taxon>
        <taxon>Fungi incertae sedis</taxon>
        <taxon>Zoopagomycota</taxon>
        <taxon>Zoopagomycotina</taxon>
        <taxon>Zoopagomycetes</taxon>
        <taxon>Zoopagales</taxon>
        <taxon>Piptocephalidaceae</taxon>
        <taxon>Piptocephalis</taxon>
    </lineage>
</organism>
<evidence type="ECO:0000259" key="1">
    <source>
        <dbReference type="PROSITE" id="PS50011"/>
    </source>
</evidence>
<dbReference type="GO" id="GO:0004674">
    <property type="term" value="F:protein serine/threonine kinase activity"/>
    <property type="evidence" value="ECO:0007669"/>
    <property type="project" value="TreeGrafter"/>
</dbReference>
<dbReference type="Gene3D" id="1.10.510.10">
    <property type="entry name" value="Transferase(Phosphotransferase) domain 1"/>
    <property type="match status" value="1"/>
</dbReference>
<dbReference type="SUPFAM" id="SSF56112">
    <property type="entry name" value="Protein kinase-like (PK-like)"/>
    <property type="match status" value="1"/>
</dbReference>
<dbReference type="EMBL" id="KZ989083">
    <property type="protein sequence ID" value="RKP11234.1"/>
    <property type="molecule type" value="Genomic_DNA"/>
</dbReference>
<evidence type="ECO:0000313" key="3">
    <source>
        <dbReference type="Proteomes" id="UP000267251"/>
    </source>
</evidence>
<accession>A0A4P9XY19</accession>
<gene>
    <name evidence="2" type="ORF">BJ684DRAFT_22215</name>
</gene>
<dbReference type="InterPro" id="IPR000719">
    <property type="entry name" value="Prot_kinase_dom"/>
</dbReference>
<dbReference type="OrthoDB" id="2747778at2759"/>
<dbReference type="PANTHER" id="PTHR44167:SF18">
    <property type="entry name" value="PROTEIN KINASE DOMAIN-CONTAINING PROTEIN"/>
    <property type="match status" value="1"/>
</dbReference>
<dbReference type="Pfam" id="PF00069">
    <property type="entry name" value="Pkinase"/>
    <property type="match status" value="1"/>
</dbReference>
<dbReference type="PANTHER" id="PTHR44167">
    <property type="entry name" value="OVARIAN-SPECIFIC SERINE/THREONINE-PROTEIN KINASE LOK-RELATED"/>
    <property type="match status" value="1"/>
</dbReference>
<sequence length="178" mass="19912">MAVAETQGIEPVDLAAGSEIDEYILDDGVFKGGMSTLRTATNSVDKKVMIKFFVQETSYQRELSSLYSLQKAESRNVISLIDYFEAEEEDEWFPQSVIVLELGTVSLQHWAHGKRPVSEVYLKSILLDILGGLESMYTAGLVHCDLKPGNIMQFTCPGREQGIWKLIDFDCACKYSAI</sequence>
<proteinExistence type="predicted"/>
<dbReference type="GO" id="GO:0005524">
    <property type="term" value="F:ATP binding"/>
    <property type="evidence" value="ECO:0007669"/>
    <property type="project" value="InterPro"/>
</dbReference>
<keyword evidence="2" id="KW-0418">Kinase</keyword>
<dbReference type="GO" id="GO:0005737">
    <property type="term" value="C:cytoplasm"/>
    <property type="evidence" value="ECO:0007669"/>
    <property type="project" value="TreeGrafter"/>
</dbReference>
<keyword evidence="3" id="KW-1185">Reference proteome</keyword>
<dbReference type="Proteomes" id="UP000267251">
    <property type="component" value="Unassembled WGS sequence"/>
</dbReference>
<evidence type="ECO:0000313" key="2">
    <source>
        <dbReference type="EMBL" id="RKP11234.1"/>
    </source>
</evidence>
<reference evidence="3" key="1">
    <citation type="journal article" date="2018" name="Nat. Microbiol.">
        <title>Leveraging single-cell genomics to expand the fungal tree of life.</title>
        <authorList>
            <person name="Ahrendt S.R."/>
            <person name="Quandt C.A."/>
            <person name="Ciobanu D."/>
            <person name="Clum A."/>
            <person name="Salamov A."/>
            <person name="Andreopoulos B."/>
            <person name="Cheng J.F."/>
            <person name="Woyke T."/>
            <person name="Pelin A."/>
            <person name="Henrissat B."/>
            <person name="Reynolds N.K."/>
            <person name="Benny G.L."/>
            <person name="Smith M.E."/>
            <person name="James T.Y."/>
            <person name="Grigoriev I.V."/>
        </authorList>
    </citation>
    <scope>NUCLEOTIDE SEQUENCE [LARGE SCALE GENOMIC DNA]</scope>
</reference>
<feature type="domain" description="Protein kinase" evidence="1">
    <location>
        <begin position="23"/>
        <end position="178"/>
    </location>
</feature>
<dbReference type="PROSITE" id="PS50011">
    <property type="entry name" value="PROTEIN_KINASE_DOM"/>
    <property type="match status" value="1"/>
</dbReference>